<evidence type="ECO:0000313" key="2">
    <source>
        <dbReference type="EMBL" id="WJW65820.1"/>
    </source>
</evidence>
<dbReference type="RefSeq" id="WP_341467705.1">
    <property type="nucleotide sequence ID" value="NZ_CP128399.1"/>
</dbReference>
<gene>
    <name evidence="1" type="ORF">HXX08_11285</name>
    <name evidence="2" type="ORF">OZ401_001599</name>
</gene>
<dbReference type="Proteomes" id="UP000521676">
    <property type="component" value="Unassembled WGS sequence"/>
</dbReference>
<evidence type="ECO:0000313" key="4">
    <source>
        <dbReference type="Proteomes" id="UP001431572"/>
    </source>
</evidence>
<reference evidence="2" key="2">
    <citation type="journal article" date="2024" name="Nature">
        <title>Anoxygenic phototroph of the Chloroflexota uses a type I reaction centre.</title>
        <authorList>
            <person name="Tsuji J.M."/>
            <person name="Shaw N.A."/>
            <person name="Nagashima S."/>
            <person name="Venkiteswaran J.J."/>
            <person name="Schiff S.L."/>
            <person name="Watanabe T."/>
            <person name="Fukui M."/>
            <person name="Hanada S."/>
            <person name="Tank M."/>
            <person name="Neufeld J.D."/>
        </authorList>
    </citation>
    <scope>NUCLEOTIDE SEQUENCE</scope>
    <source>
        <strain evidence="2">L227-S17</strain>
    </source>
</reference>
<evidence type="ECO:0000313" key="1">
    <source>
        <dbReference type="EMBL" id="NWJ46452.1"/>
    </source>
</evidence>
<name>A0A8T7M0V2_9CHLR</name>
<dbReference type="EMBL" id="CP128399">
    <property type="protein sequence ID" value="WJW65820.1"/>
    <property type="molecule type" value="Genomic_DNA"/>
</dbReference>
<dbReference type="AlphaFoldDB" id="A0A8T7M0V2"/>
<evidence type="ECO:0000313" key="3">
    <source>
        <dbReference type="Proteomes" id="UP000521676"/>
    </source>
</evidence>
<proteinExistence type="predicted"/>
<protein>
    <submittedName>
        <fullName evidence="1">Uncharacterized protein</fullName>
    </submittedName>
</protein>
<sequence length="112" mass="12625">MSKLPDVKFLLAEWVRYNIQFGLSHYRNCLVCSLITYEQIQLKELELSELGIKVETVSTATATDYVATTTSGLRFTGTVEELALQEFFLRMGTGCPIHNPENSDLLTGEDFL</sequence>
<keyword evidence="4" id="KW-1185">Reference proteome</keyword>
<dbReference type="EMBL" id="JACATZ010000001">
    <property type="protein sequence ID" value="NWJ46452.1"/>
    <property type="molecule type" value="Genomic_DNA"/>
</dbReference>
<reference evidence="1 3" key="1">
    <citation type="submission" date="2020-06" db="EMBL/GenBank/DDBJ databases">
        <title>Anoxygenic phototrophic Chloroflexota member uses a Type I reaction center.</title>
        <authorList>
            <person name="Tsuji J.M."/>
            <person name="Shaw N.A."/>
            <person name="Nagashima S."/>
            <person name="Venkiteswaran J."/>
            <person name="Schiff S.L."/>
            <person name="Hanada S."/>
            <person name="Tank M."/>
            <person name="Neufeld J.D."/>
        </authorList>
    </citation>
    <scope>NUCLEOTIDE SEQUENCE [LARGE SCALE GENOMIC DNA]</scope>
    <source>
        <strain evidence="1">L227-S17</strain>
    </source>
</reference>
<accession>A0A8T7M0V2</accession>
<dbReference type="Proteomes" id="UP001431572">
    <property type="component" value="Chromosome 1"/>
</dbReference>
<organism evidence="1 3">
    <name type="scientific">Candidatus Chlorohelix allophototropha</name>
    <dbReference type="NCBI Taxonomy" id="3003348"/>
    <lineage>
        <taxon>Bacteria</taxon>
        <taxon>Bacillati</taxon>
        <taxon>Chloroflexota</taxon>
        <taxon>Chloroflexia</taxon>
        <taxon>Candidatus Chloroheliales</taxon>
        <taxon>Candidatus Chloroheliaceae</taxon>
        <taxon>Candidatus Chlorohelix</taxon>
    </lineage>
</organism>